<dbReference type="AlphaFoldDB" id="A0A9K3CX98"/>
<evidence type="ECO:0000313" key="3">
    <source>
        <dbReference type="Proteomes" id="UP000265618"/>
    </source>
</evidence>
<feature type="non-terminal residue" evidence="2">
    <location>
        <position position="62"/>
    </location>
</feature>
<accession>A0A9K3CX98</accession>
<keyword evidence="1" id="KW-0472">Membrane</keyword>
<reference evidence="2 3" key="1">
    <citation type="journal article" date="2018" name="PLoS ONE">
        <title>The draft genome of Kipferlia bialata reveals reductive genome evolution in fornicate parasites.</title>
        <authorList>
            <person name="Tanifuji G."/>
            <person name="Takabayashi S."/>
            <person name="Kume K."/>
            <person name="Takagi M."/>
            <person name="Nakayama T."/>
            <person name="Kamikawa R."/>
            <person name="Inagaki Y."/>
            <person name="Hashimoto T."/>
        </authorList>
    </citation>
    <scope>NUCLEOTIDE SEQUENCE [LARGE SCALE GENOMIC DNA]</scope>
    <source>
        <strain evidence="2">NY0173</strain>
    </source>
</reference>
<name>A0A9K3CX98_9EUKA</name>
<organism evidence="2 3">
    <name type="scientific">Kipferlia bialata</name>
    <dbReference type="NCBI Taxonomy" id="797122"/>
    <lineage>
        <taxon>Eukaryota</taxon>
        <taxon>Metamonada</taxon>
        <taxon>Carpediemonas-like organisms</taxon>
        <taxon>Kipferlia</taxon>
    </lineage>
</organism>
<evidence type="ECO:0000313" key="2">
    <source>
        <dbReference type="EMBL" id="GIQ83905.1"/>
    </source>
</evidence>
<keyword evidence="1" id="KW-0812">Transmembrane</keyword>
<keyword evidence="1" id="KW-1133">Transmembrane helix</keyword>
<protein>
    <submittedName>
        <fullName evidence="2">Uncharacterized protein</fullName>
    </submittedName>
</protein>
<dbReference type="EMBL" id="BDIP01001227">
    <property type="protein sequence ID" value="GIQ83905.1"/>
    <property type="molecule type" value="Genomic_DNA"/>
</dbReference>
<gene>
    <name evidence="2" type="ORF">KIPB_005308</name>
</gene>
<keyword evidence="3" id="KW-1185">Reference proteome</keyword>
<dbReference type="Proteomes" id="UP000265618">
    <property type="component" value="Unassembled WGS sequence"/>
</dbReference>
<feature type="transmembrane region" description="Helical" evidence="1">
    <location>
        <begin position="5"/>
        <end position="22"/>
    </location>
</feature>
<proteinExistence type="predicted"/>
<evidence type="ECO:0000256" key="1">
    <source>
        <dbReference type="SAM" id="Phobius"/>
    </source>
</evidence>
<comment type="caution">
    <text evidence="2">The sequence shown here is derived from an EMBL/GenBank/DDBJ whole genome shotgun (WGS) entry which is preliminary data.</text>
</comment>
<sequence>MVIVMLYYMFGSIIAGIYQSLVDAGLGWVVPVGVVIILAGIAVAGYYLYKNHQRKKAQQQAA</sequence>
<feature type="transmembrane region" description="Helical" evidence="1">
    <location>
        <begin position="28"/>
        <end position="49"/>
    </location>
</feature>